<evidence type="ECO:0000256" key="1">
    <source>
        <dbReference type="ARBA" id="ARBA00004651"/>
    </source>
</evidence>
<organism evidence="9 10">
    <name type="scientific">Egibacter rhizosphaerae</name>
    <dbReference type="NCBI Taxonomy" id="1670831"/>
    <lineage>
        <taxon>Bacteria</taxon>
        <taxon>Bacillati</taxon>
        <taxon>Actinomycetota</taxon>
        <taxon>Nitriliruptoria</taxon>
        <taxon>Egibacterales</taxon>
        <taxon>Egibacteraceae</taxon>
        <taxon>Egibacter</taxon>
    </lineage>
</organism>
<evidence type="ECO:0000259" key="8">
    <source>
        <dbReference type="PROSITE" id="PS50928"/>
    </source>
</evidence>
<evidence type="ECO:0000313" key="10">
    <source>
        <dbReference type="Proteomes" id="UP000291469"/>
    </source>
</evidence>
<dbReference type="InterPro" id="IPR000515">
    <property type="entry name" value="MetI-like"/>
</dbReference>
<dbReference type="OrthoDB" id="9778910at2"/>
<dbReference type="InterPro" id="IPR035906">
    <property type="entry name" value="MetI-like_sf"/>
</dbReference>
<dbReference type="Pfam" id="PF00528">
    <property type="entry name" value="BPD_transp_1"/>
    <property type="match status" value="1"/>
</dbReference>
<dbReference type="PANTHER" id="PTHR43163:SF6">
    <property type="entry name" value="DIPEPTIDE TRANSPORT SYSTEM PERMEASE PROTEIN DPPB-RELATED"/>
    <property type="match status" value="1"/>
</dbReference>
<sequence length="327" mass="35148">MRIALTVPMLLILLTIVFLLLRVAPGDPIAATMGDRISAEELESRRAAAGLDEPLLVQYGTYLFNALTGDFGDPVTDRRTTTGVVADTFPATLELTAFAMLVALVLGIGVGALSGRLRDTPFDVGGRLFGIIVYAAPIFWVGLLGQLFFSVRLGWFPTGGRATGFDAPNHVTGFYVLDSILTLDPSALWSSIHHLILPGTTLGLVFAGIFMRFVRVNMLQTLRADYVESARARGVGERPVVFHHALKNALVPVVTVVGLQFALLLGGSILTERVFSWPGLGLALIDFLGARDYVGVQGIVTFLALVVVIVSLLIDIASALIDPRIRH</sequence>
<dbReference type="Gene3D" id="1.10.3720.10">
    <property type="entry name" value="MetI-like"/>
    <property type="match status" value="1"/>
</dbReference>
<keyword evidence="4 7" id="KW-0812">Transmembrane</keyword>
<keyword evidence="3" id="KW-1003">Cell membrane</keyword>
<protein>
    <submittedName>
        <fullName evidence="9">ABC transporter permease</fullName>
    </submittedName>
</protein>
<comment type="similarity">
    <text evidence="7">Belongs to the binding-protein-dependent transport system permease family.</text>
</comment>
<reference evidence="9 10" key="1">
    <citation type="submission" date="2019-01" db="EMBL/GenBank/DDBJ databases">
        <title>Egibacter rhizosphaerae EGI 80759T.</title>
        <authorList>
            <person name="Chen D.-D."/>
            <person name="Tian Y."/>
            <person name="Jiao J.-Y."/>
            <person name="Zhang X.-T."/>
            <person name="Zhang Y.-G."/>
            <person name="Zhang Y."/>
            <person name="Xiao M."/>
            <person name="Shu W.-S."/>
            <person name="Li W.-J."/>
        </authorList>
    </citation>
    <scope>NUCLEOTIDE SEQUENCE [LARGE SCALE GENOMIC DNA]</scope>
    <source>
        <strain evidence="9 10">EGI 80759</strain>
    </source>
</reference>
<dbReference type="CDD" id="cd06261">
    <property type="entry name" value="TM_PBP2"/>
    <property type="match status" value="1"/>
</dbReference>
<evidence type="ECO:0000256" key="5">
    <source>
        <dbReference type="ARBA" id="ARBA00022989"/>
    </source>
</evidence>
<dbReference type="PROSITE" id="PS50928">
    <property type="entry name" value="ABC_TM1"/>
    <property type="match status" value="1"/>
</dbReference>
<feature type="transmembrane region" description="Helical" evidence="7">
    <location>
        <begin position="299"/>
        <end position="321"/>
    </location>
</feature>
<dbReference type="EMBL" id="CP036402">
    <property type="protein sequence ID" value="QBI22133.1"/>
    <property type="molecule type" value="Genomic_DNA"/>
</dbReference>
<keyword evidence="10" id="KW-1185">Reference proteome</keyword>
<dbReference type="GO" id="GO:0005886">
    <property type="term" value="C:plasma membrane"/>
    <property type="evidence" value="ECO:0007669"/>
    <property type="project" value="UniProtKB-SubCell"/>
</dbReference>
<evidence type="ECO:0000313" key="9">
    <source>
        <dbReference type="EMBL" id="QBI22133.1"/>
    </source>
</evidence>
<feature type="transmembrane region" description="Helical" evidence="7">
    <location>
        <begin position="128"/>
        <end position="149"/>
    </location>
</feature>
<dbReference type="PANTHER" id="PTHR43163">
    <property type="entry name" value="DIPEPTIDE TRANSPORT SYSTEM PERMEASE PROTEIN DPPB-RELATED"/>
    <property type="match status" value="1"/>
</dbReference>
<feature type="transmembrane region" description="Helical" evidence="7">
    <location>
        <begin position="95"/>
        <end position="116"/>
    </location>
</feature>
<evidence type="ECO:0000256" key="2">
    <source>
        <dbReference type="ARBA" id="ARBA00022448"/>
    </source>
</evidence>
<feature type="domain" description="ABC transmembrane type-1" evidence="8">
    <location>
        <begin position="89"/>
        <end position="318"/>
    </location>
</feature>
<keyword evidence="6 7" id="KW-0472">Membrane</keyword>
<evidence type="ECO:0000256" key="3">
    <source>
        <dbReference type="ARBA" id="ARBA00022475"/>
    </source>
</evidence>
<comment type="subcellular location">
    <subcellularLocation>
        <location evidence="1 7">Cell membrane</location>
        <topology evidence="1 7">Multi-pass membrane protein</topology>
    </subcellularLocation>
</comment>
<accession>A0A411YLT1</accession>
<keyword evidence="2 7" id="KW-0813">Transport</keyword>
<feature type="transmembrane region" description="Helical" evidence="7">
    <location>
        <begin position="249"/>
        <end position="270"/>
    </location>
</feature>
<dbReference type="Pfam" id="PF19300">
    <property type="entry name" value="BPD_transp_1_N"/>
    <property type="match status" value="1"/>
</dbReference>
<gene>
    <name evidence="9" type="ORF">ER308_19370</name>
</gene>
<dbReference type="InterPro" id="IPR045621">
    <property type="entry name" value="BPD_transp_1_N"/>
</dbReference>
<feature type="transmembrane region" description="Helical" evidence="7">
    <location>
        <begin position="195"/>
        <end position="214"/>
    </location>
</feature>
<name>A0A411YLT1_9ACTN</name>
<evidence type="ECO:0000256" key="7">
    <source>
        <dbReference type="RuleBase" id="RU363032"/>
    </source>
</evidence>
<keyword evidence="5 7" id="KW-1133">Transmembrane helix</keyword>
<dbReference type="KEGG" id="erz:ER308_19370"/>
<dbReference type="SUPFAM" id="SSF161098">
    <property type="entry name" value="MetI-like"/>
    <property type="match status" value="1"/>
</dbReference>
<proteinExistence type="inferred from homology"/>
<evidence type="ECO:0000256" key="4">
    <source>
        <dbReference type="ARBA" id="ARBA00022692"/>
    </source>
</evidence>
<dbReference type="GO" id="GO:0055085">
    <property type="term" value="P:transmembrane transport"/>
    <property type="evidence" value="ECO:0007669"/>
    <property type="project" value="InterPro"/>
</dbReference>
<dbReference type="AlphaFoldDB" id="A0A411YLT1"/>
<evidence type="ECO:0000256" key="6">
    <source>
        <dbReference type="ARBA" id="ARBA00023136"/>
    </source>
</evidence>
<dbReference type="Proteomes" id="UP000291469">
    <property type="component" value="Chromosome"/>
</dbReference>